<dbReference type="AlphaFoldDB" id="A0A939RUX8"/>
<dbReference type="GO" id="GO:0016747">
    <property type="term" value="F:acyltransferase activity, transferring groups other than amino-acyl groups"/>
    <property type="evidence" value="ECO:0007669"/>
    <property type="project" value="InterPro"/>
</dbReference>
<reference evidence="2" key="1">
    <citation type="submission" date="2021-03" db="EMBL/GenBank/DDBJ databases">
        <title>Actinotalea soli sp. nov., isolated from soil.</title>
        <authorList>
            <person name="Ping W."/>
            <person name="Zhang J."/>
        </authorList>
    </citation>
    <scope>NUCLEOTIDE SEQUENCE</scope>
    <source>
        <strain evidence="2">BY-33</strain>
    </source>
</reference>
<name>A0A939RUX8_9CELL</name>
<dbReference type="InterPro" id="IPR016181">
    <property type="entry name" value="Acyl_CoA_acyltransferase"/>
</dbReference>
<dbReference type="PANTHER" id="PTHR43610">
    <property type="entry name" value="BLL6696 PROTEIN"/>
    <property type="match status" value="1"/>
</dbReference>
<dbReference type="Proteomes" id="UP000664209">
    <property type="component" value="Unassembled WGS sequence"/>
</dbReference>
<protein>
    <submittedName>
        <fullName evidence="2">GNAT family N-acetyltransferase</fullName>
    </submittedName>
</protein>
<dbReference type="EMBL" id="JAGEMK010000010">
    <property type="protein sequence ID" value="MBO1753144.1"/>
    <property type="molecule type" value="Genomic_DNA"/>
</dbReference>
<feature type="domain" description="N-acetyltransferase" evidence="1">
    <location>
        <begin position="12"/>
        <end position="174"/>
    </location>
</feature>
<gene>
    <name evidence="2" type="ORF">J4G33_15140</name>
</gene>
<organism evidence="2 3">
    <name type="scientific">Actinotalea soli</name>
    <dbReference type="NCBI Taxonomy" id="2819234"/>
    <lineage>
        <taxon>Bacteria</taxon>
        <taxon>Bacillati</taxon>
        <taxon>Actinomycetota</taxon>
        <taxon>Actinomycetes</taxon>
        <taxon>Micrococcales</taxon>
        <taxon>Cellulomonadaceae</taxon>
        <taxon>Actinotalea</taxon>
    </lineage>
</organism>
<comment type="caution">
    <text evidence="2">The sequence shown here is derived from an EMBL/GenBank/DDBJ whole genome shotgun (WGS) entry which is preliminary data.</text>
</comment>
<dbReference type="Gene3D" id="3.40.630.30">
    <property type="match status" value="1"/>
</dbReference>
<evidence type="ECO:0000313" key="3">
    <source>
        <dbReference type="Proteomes" id="UP000664209"/>
    </source>
</evidence>
<dbReference type="PROSITE" id="PS51186">
    <property type="entry name" value="GNAT"/>
    <property type="match status" value="1"/>
</dbReference>
<dbReference type="RefSeq" id="WP_208056823.1">
    <property type="nucleotide sequence ID" value="NZ_JAGEMK010000010.1"/>
</dbReference>
<evidence type="ECO:0000259" key="1">
    <source>
        <dbReference type="PROSITE" id="PS51186"/>
    </source>
</evidence>
<proteinExistence type="predicted"/>
<dbReference type="SUPFAM" id="SSF55729">
    <property type="entry name" value="Acyl-CoA N-acyltransferases (Nat)"/>
    <property type="match status" value="1"/>
</dbReference>
<dbReference type="InterPro" id="IPR000182">
    <property type="entry name" value="GNAT_dom"/>
</dbReference>
<keyword evidence="3" id="KW-1185">Reference proteome</keyword>
<dbReference type="Pfam" id="PF13302">
    <property type="entry name" value="Acetyltransf_3"/>
    <property type="match status" value="1"/>
</dbReference>
<sequence length="194" mass="21138">MHHDLTLHAADLRLAPLAEDHAPALLDLVDDELWAGMTSPTPRTVQEMTTWVHAARTTPQRYAFAVLGPDGTTRGSTSFYEVDERVARCEIGHTFYGRAWWGGSTNPAAKLALLTHAFDVWGMHRVALRADARNSRSIAAMRRLGATAEGVLRGHRIAADGTRGDTAYFSVLAEEWPGVREGLLERLGSAPAPG</sequence>
<accession>A0A939RUX8</accession>
<dbReference type="PANTHER" id="PTHR43610:SF1">
    <property type="entry name" value="N-ACETYLTRANSFERASE DOMAIN-CONTAINING PROTEIN"/>
    <property type="match status" value="1"/>
</dbReference>
<evidence type="ECO:0000313" key="2">
    <source>
        <dbReference type="EMBL" id="MBO1753144.1"/>
    </source>
</evidence>